<dbReference type="Proteomes" id="UP000029121">
    <property type="component" value="Unassembled WGS sequence"/>
</dbReference>
<evidence type="ECO:0000313" key="2">
    <source>
        <dbReference type="Proteomes" id="UP000029121"/>
    </source>
</evidence>
<dbReference type="AlphaFoldDB" id="R0IH04"/>
<sequence>MANENFLLIDYGDKIYQESMENEISIINTVFAPSKDVVATSVLSKRWRYLWKDVKTFIKNSSVESLHLKISPHIASTNIKCLVNMAVARSSRELRIEMVCYSFELPKSFYIFSQLETVILEKLGLMDVPPDVHMPCLKRLHLLSVNSLTNVMIFKIDVPTLKILSIDNTSGKSRPKGVHGFVINTPSLSVNVVCDKPCKFLGSLVSTQYISMCTVTSQTAYGSICSSFLFLDHLELCLCSAQQWNLLTRILNDAPRLRVLHLKL</sequence>
<keyword evidence="2" id="KW-1185">Reference proteome</keyword>
<reference evidence="2" key="1">
    <citation type="journal article" date="2013" name="Nat. Genet.">
        <title>The Capsella rubella genome and the genomic consequences of rapid mating system evolution.</title>
        <authorList>
            <person name="Slotte T."/>
            <person name="Hazzouri K.M."/>
            <person name="Agren J.A."/>
            <person name="Koenig D."/>
            <person name="Maumus F."/>
            <person name="Guo Y.L."/>
            <person name="Steige K."/>
            <person name="Platts A.E."/>
            <person name="Escobar J.S."/>
            <person name="Newman L.K."/>
            <person name="Wang W."/>
            <person name="Mandakova T."/>
            <person name="Vello E."/>
            <person name="Smith L.M."/>
            <person name="Henz S.R."/>
            <person name="Steffen J."/>
            <person name="Takuno S."/>
            <person name="Brandvain Y."/>
            <person name="Coop G."/>
            <person name="Andolfatto P."/>
            <person name="Hu T.T."/>
            <person name="Blanchette M."/>
            <person name="Clark R.M."/>
            <person name="Quesneville H."/>
            <person name="Nordborg M."/>
            <person name="Gaut B.S."/>
            <person name="Lysak M.A."/>
            <person name="Jenkins J."/>
            <person name="Grimwood J."/>
            <person name="Chapman J."/>
            <person name="Prochnik S."/>
            <person name="Shu S."/>
            <person name="Rokhsar D."/>
            <person name="Schmutz J."/>
            <person name="Weigel D."/>
            <person name="Wright S.I."/>
        </authorList>
    </citation>
    <scope>NUCLEOTIDE SEQUENCE [LARGE SCALE GENOMIC DNA]</scope>
    <source>
        <strain evidence="2">cv. Monte Gargano</strain>
    </source>
</reference>
<dbReference type="InterPro" id="IPR050232">
    <property type="entry name" value="FBL13/AtMIF1-like"/>
</dbReference>
<gene>
    <name evidence="1" type="ORF">CARUB_v10012170mg</name>
</gene>
<dbReference type="PANTHER" id="PTHR31900:SF34">
    <property type="entry name" value="EMB|CAB62440.1-RELATED"/>
    <property type="match status" value="1"/>
</dbReference>
<evidence type="ECO:0000313" key="1">
    <source>
        <dbReference type="EMBL" id="EOA37650.1"/>
    </source>
</evidence>
<proteinExistence type="predicted"/>
<protein>
    <recommendedName>
        <fullName evidence="3">FBD domain-containing protein</fullName>
    </recommendedName>
</protein>
<feature type="non-terminal residue" evidence="1">
    <location>
        <position position="264"/>
    </location>
</feature>
<name>R0IH04_9BRAS</name>
<accession>R0IH04</accession>
<dbReference type="EMBL" id="KB870805">
    <property type="protein sequence ID" value="EOA37650.1"/>
    <property type="molecule type" value="Genomic_DNA"/>
</dbReference>
<evidence type="ECO:0008006" key="3">
    <source>
        <dbReference type="Google" id="ProtNLM"/>
    </source>
</evidence>
<dbReference type="PANTHER" id="PTHR31900">
    <property type="entry name" value="F-BOX/RNI SUPERFAMILY PROTEIN-RELATED"/>
    <property type="match status" value="1"/>
</dbReference>
<organism evidence="1 2">
    <name type="scientific">Capsella rubella</name>
    <dbReference type="NCBI Taxonomy" id="81985"/>
    <lineage>
        <taxon>Eukaryota</taxon>
        <taxon>Viridiplantae</taxon>
        <taxon>Streptophyta</taxon>
        <taxon>Embryophyta</taxon>
        <taxon>Tracheophyta</taxon>
        <taxon>Spermatophyta</taxon>
        <taxon>Magnoliopsida</taxon>
        <taxon>eudicotyledons</taxon>
        <taxon>Gunneridae</taxon>
        <taxon>Pentapetalae</taxon>
        <taxon>rosids</taxon>
        <taxon>malvids</taxon>
        <taxon>Brassicales</taxon>
        <taxon>Brassicaceae</taxon>
        <taxon>Camelineae</taxon>
        <taxon>Capsella</taxon>
    </lineage>
</organism>